<protein>
    <submittedName>
        <fullName evidence="1">Uncharacterized protein</fullName>
    </submittedName>
</protein>
<proteinExistence type="predicted"/>
<dbReference type="Proteomes" id="UP001303373">
    <property type="component" value="Chromosome 3"/>
</dbReference>
<dbReference type="PANTHER" id="PTHR41390:SF1">
    <property type="entry name" value="NADH-UBIQUINONE OXIDOREDUCTASE 213 KDA SUBUNIT"/>
    <property type="match status" value="1"/>
</dbReference>
<evidence type="ECO:0000313" key="1">
    <source>
        <dbReference type="EMBL" id="WPG99704.1"/>
    </source>
</evidence>
<gene>
    <name evidence="1" type="ORF">R9X50_00252300</name>
</gene>
<keyword evidence="2" id="KW-1185">Reference proteome</keyword>
<accession>A0AAQ3M2L6</accession>
<evidence type="ECO:0000313" key="2">
    <source>
        <dbReference type="Proteomes" id="UP001303373"/>
    </source>
</evidence>
<organism evidence="1 2">
    <name type="scientific">Acrodontium crateriforme</name>
    <dbReference type="NCBI Taxonomy" id="150365"/>
    <lineage>
        <taxon>Eukaryota</taxon>
        <taxon>Fungi</taxon>
        <taxon>Dikarya</taxon>
        <taxon>Ascomycota</taxon>
        <taxon>Pezizomycotina</taxon>
        <taxon>Dothideomycetes</taxon>
        <taxon>Dothideomycetidae</taxon>
        <taxon>Mycosphaerellales</taxon>
        <taxon>Teratosphaeriaceae</taxon>
        <taxon>Acrodontium</taxon>
    </lineage>
</organism>
<dbReference type="AlphaFoldDB" id="A0AAQ3M2L6"/>
<dbReference type="PANTHER" id="PTHR41390">
    <property type="entry name" value="CHROMOSOME 7, WHOLE GENOME SHOTGUN SEQUENCE"/>
    <property type="match status" value="1"/>
</dbReference>
<dbReference type="EMBL" id="CP138582">
    <property type="protein sequence ID" value="WPG99704.1"/>
    <property type="molecule type" value="Genomic_DNA"/>
</dbReference>
<reference evidence="1 2" key="1">
    <citation type="submission" date="2023-11" db="EMBL/GenBank/DDBJ databases">
        <title>An acidophilic fungus is an integral part of prey digestion in a carnivorous sundew plant.</title>
        <authorList>
            <person name="Tsai I.J."/>
        </authorList>
    </citation>
    <scope>NUCLEOTIDE SEQUENCE [LARGE SCALE GENOMIC DNA]</scope>
    <source>
        <strain evidence="1">169a</strain>
    </source>
</reference>
<sequence length="193" mass="20869">MAVIAPAMKVGAAFGAAGFLYGGTRGTLANTTPLVFATSSGIRGAMLGSTLWVVRSAILSTYKIEDRRLSHATQNSSAAAGAVAAGFTALLTRGRSSVLPQAVLWSLLGYAGQFSFNKLTAPRPEGHVNFWRRMADKKWSPFTYMTDEEYTEVLREKQLRLDADISILDDKIAALRNQILTESQAPDPGQDKK</sequence>
<name>A0AAQ3M2L6_9PEZI</name>